<feature type="compositionally biased region" description="Basic and acidic residues" evidence="2">
    <location>
        <begin position="385"/>
        <end position="395"/>
    </location>
</feature>
<feature type="compositionally biased region" description="Low complexity" evidence="2">
    <location>
        <begin position="63"/>
        <end position="80"/>
    </location>
</feature>
<feature type="compositionally biased region" description="Basic and acidic residues" evidence="2">
    <location>
        <begin position="813"/>
        <end position="842"/>
    </location>
</feature>
<feature type="compositionally biased region" description="Polar residues" evidence="2">
    <location>
        <begin position="483"/>
        <end position="495"/>
    </location>
</feature>
<feature type="compositionally biased region" description="Polar residues" evidence="2">
    <location>
        <begin position="435"/>
        <end position="462"/>
    </location>
</feature>
<evidence type="ECO:0000313" key="3">
    <source>
        <dbReference type="EnsemblMetazoa" id="AALB001883-PA"/>
    </source>
</evidence>
<dbReference type="InterPro" id="IPR033336">
    <property type="entry name" value="SAXO1/2"/>
</dbReference>
<dbReference type="VEuPathDB" id="VectorBase:AALB20_029593"/>
<feature type="compositionally biased region" description="Low complexity" evidence="2">
    <location>
        <begin position="414"/>
        <end position="427"/>
    </location>
</feature>
<dbReference type="EnsemblMetazoa" id="AALB001883-RA">
    <property type="protein sequence ID" value="AALB001883-PA"/>
    <property type="gene ID" value="AALB001883"/>
</dbReference>
<dbReference type="PANTHER" id="PTHR31516:SF16">
    <property type="entry name" value="TITIN"/>
    <property type="match status" value="1"/>
</dbReference>
<feature type="compositionally biased region" description="Low complexity" evidence="2">
    <location>
        <begin position="219"/>
        <end position="233"/>
    </location>
</feature>
<dbReference type="Proteomes" id="UP000069272">
    <property type="component" value="Chromosome 2L"/>
</dbReference>
<feature type="compositionally biased region" description="Polar residues" evidence="2">
    <location>
        <begin position="81"/>
        <end position="91"/>
    </location>
</feature>
<feature type="compositionally biased region" description="Basic and acidic residues" evidence="2">
    <location>
        <begin position="895"/>
        <end position="907"/>
    </location>
</feature>
<feature type="compositionally biased region" description="Basic and acidic residues" evidence="2">
    <location>
        <begin position="1"/>
        <end position="28"/>
    </location>
</feature>
<proteinExistence type="inferred from homology"/>
<dbReference type="STRING" id="7167.A0A182F5Y4"/>
<protein>
    <submittedName>
        <fullName evidence="3">Uncharacterized protein</fullName>
    </submittedName>
</protein>
<evidence type="ECO:0000256" key="2">
    <source>
        <dbReference type="SAM" id="MobiDB-lite"/>
    </source>
</evidence>
<feature type="compositionally biased region" description="Polar residues" evidence="2">
    <location>
        <begin position="275"/>
        <end position="284"/>
    </location>
</feature>
<feature type="compositionally biased region" description="Polar residues" evidence="2">
    <location>
        <begin position="158"/>
        <end position="168"/>
    </location>
</feature>
<dbReference type="GO" id="GO:0005814">
    <property type="term" value="C:centriole"/>
    <property type="evidence" value="ECO:0007669"/>
    <property type="project" value="TreeGrafter"/>
</dbReference>
<feature type="region of interest" description="Disordered" evidence="2">
    <location>
        <begin position="863"/>
        <end position="1008"/>
    </location>
</feature>
<evidence type="ECO:0000313" key="4">
    <source>
        <dbReference type="Proteomes" id="UP000069272"/>
    </source>
</evidence>
<feature type="compositionally biased region" description="Low complexity" evidence="2">
    <location>
        <begin position="169"/>
        <end position="178"/>
    </location>
</feature>
<name>A0A182F5Y4_ANOAL</name>
<feature type="compositionally biased region" description="Basic and acidic residues" evidence="2">
    <location>
        <begin position="930"/>
        <end position="1008"/>
    </location>
</feature>
<feature type="compositionally biased region" description="Basic and acidic residues" evidence="2">
    <location>
        <begin position="863"/>
        <end position="875"/>
    </location>
</feature>
<dbReference type="PANTHER" id="PTHR31516">
    <property type="entry name" value="STABILIZER OF AXONEMAL MICROTUBULES 2"/>
    <property type="match status" value="1"/>
</dbReference>
<accession>A0A182F5Y4</accession>
<feature type="compositionally biased region" description="Low complexity" evidence="2">
    <location>
        <begin position="35"/>
        <end position="47"/>
    </location>
</feature>
<sequence length="1008" mass="110794">MGLNKRDRQDKLKSQSLLDSERSSHDGGGDGGGSASTSSTTRTVVVDHGTIMVPVETVVSTVSSSSKQSKSASKSSSSKQHQILHSSTTDAGSIAESVHLSTEKSFGALDGGVATATTAGSSKLAEQKFSTVSSVRSAAQKSKQIDNIIEKIHHIASDTISTTEQITTAAPSSSSAASFTHGTKDVTQKKTGVLGDGSGGRQSGSVSGGDTIMSESSATQQQQQQQQQQTQQQHNESRSSKTEQSSSTMQSSSSSSTMKSSSSTKSHKEAHSKSLVSGETAHSSLRSQKHLIDGTDVQNGGTVLGVSSLITTAPDHSTYDQQSFQTIGADGSRKLVDSQSYSMAKSQAPTTKILYDAAGNQITSTSASYQSAQGHSTSSFQTSGTHDHSATDSKLHQASTSSAISSSHRDERVSTSTSSAVNSSTSSSDKRFSVIDSTTLENYSSKAEQDSSSAQHSSMLMKNASAHTVASLSSAHDSLDSTIQSTQLVTESSQLADHRQQHSESSKTIESASHYEQMDERSSSRRKTSEFREQRESNAAILKRKIYDENGRRLNLIDEKIVPKDTVTADLQDDVTNVTKTSFEAKLFNPTLKRWELVDQKTILEKDITTEIPVEIVKELEVERPELANITTTIQLTKVGVRNRSTFLQSSTVHSAAAITPISPLSQVYDAKTKQWKTVDQKKHIDVVEKITYLEENSGRSELNESEHSKNLRSMDMVDRVTIKEVQDLSEEKRQQLSKSKKRVDERTVQEQCICEICTCGRHNCFNCGGGTTSTQTKSSKYISSSKSENFYHQENFTSELNDESSTIRRGTWTKEDAEQHQANRRESYTIEHSSTENDVSGRRLTWTKDDFEAIDISKIKGERPKPIRHEDNLKPEGQFYTPERQGYTPGERVQPIKHDDNLRPEGEFSAPAKPEYRSGERPKPVRPQDNLKPEGEFERPQKPTVGKPERSQPVRHDDNLRPEGDFERPEKSPFRPAERPKQVRPDDNLRPEGEFQTPERPEYRSGE</sequence>
<feature type="region of interest" description="Disordered" evidence="2">
    <location>
        <begin position="366"/>
        <end position="462"/>
    </location>
</feature>
<feature type="region of interest" description="Disordered" evidence="2">
    <location>
        <begin position="812"/>
        <end position="842"/>
    </location>
</feature>
<feature type="region of interest" description="Disordered" evidence="2">
    <location>
        <begin position="117"/>
        <end position="142"/>
    </location>
</feature>
<feature type="compositionally biased region" description="Basic and acidic residues" evidence="2">
    <location>
        <begin position="516"/>
        <end position="535"/>
    </location>
</feature>
<feature type="region of interest" description="Disordered" evidence="2">
    <location>
        <begin position="158"/>
        <end position="284"/>
    </location>
</feature>
<evidence type="ECO:0000256" key="1">
    <source>
        <dbReference type="ARBA" id="ARBA00008738"/>
    </source>
</evidence>
<dbReference type="GO" id="GO:0008017">
    <property type="term" value="F:microtubule binding"/>
    <property type="evidence" value="ECO:0007669"/>
    <property type="project" value="InterPro"/>
</dbReference>
<reference evidence="3 4" key="1">
    <citation type="journal article" date="2017" name="G3 (Bethesda)">
        <title>The Physical Genome Mapping of Anopheles albimanus Corrected Scaffold Misassemblies and Identified Interarm Rearrangements in Genus Anopheles.</title>
        <authorList>
            <person name="Artemov G.N."/>
            <person name="Peery A.N."/>
            <person name="Jiang X."/>
            <person name="Tu Z."/>
            <person name="Stegniy V.N."/>
            <person name="Sharakhova M.V."/>
            <person name="Sharakhov I.V."/>
        </authorList>
    </citation>
    <scope>NUCLEOTIDE SEQUENCE [LARGE SCALE GENOMIC DNA]</scope>
    <source>
        <strain evidence="3 4">ALBI9_A</strain>
    </source>
</reference>
<keyword evidence="4" id="KW-1185">Reference proteome</keyword>
<dbReference type="GO" id="GO:0005879">
    <property type="term" value="C:axonemal microtubule"/>
    <property type="evidence" value="ECO:0007669"/>
    <property type="project" value="TreeGrafter"/>
</dbReference>
<feature type="compositionally biased region" description="Polar residues" evidence="2">
    <location>
        <begin position="128"/>
        <end position="142"/>
    </location>
</feature>
<feature type="compositionally biased region" description="Low complexity" evidence="2">
    <location>
        <begin position="242"/>
        <end position="264"/>
    </location>
</feature>
<dbReference type="VEuPathDB" id="VectorBase:AALB001883"/>
<dbReference type="GO" id="GO:0036064">
    <property type="term" value="C:ciliary basal body"/>
    <property type="evidence" value="ECO:0007669"/>
    <property type="project" value="TreeGrafter"/>
</dbReference>
<dbReference type="AlphaFoldDB" id="A0A182F5Y4"/>
<feature type="region of interest" description="Disordered" evidence="2">
    <location>
        <begin position="483"/>
        <end position="535"/>
    </location>
</feature>
<feature type="region of interest" description="Disordered" evidence="2">
    <location>
        <begin position="1"/>
        <end position="96"/>
    </location>
</feature>
<feature type="compositionally biased region" description="Polar residues" evidence="2">
    <location>
        <begin position="366"/>
        <end position="384"/>
    </location>
</feature>
<organism evidence="3 4">
    <name type="scientific">Anopheles albimanus</name>
    <name type="common">New world malaria mosquito</name>
    <dbReference type="NCBI Taxonomy" id="7167"/>
    <lineage>
        <taxon>Eukaryota</taxon>
        <taxon>Metazoa</taxon>
        <taxon>Ecdysozoa</taxon>
        <taxon>Arthropoda</taxon>
        <taxon>Hexapoda</taxon>
        <taxon>Insecta</taxon>
        <taxon>Pterygota</taxon>
        <taxon>Neoptera</taxon>
        <taxon>Endopterygota</taxon>
        <taxon>Diptera</taxon>
        <taxon>Nematocera</taxon>
        <taxon>Culicoidea</taxon>
        <taxon>Culicidae</taxon>
        <taxon>Anophelinae</taxon>
        <taxon>Anopheles</taxon>
    </lineage>
</organism>
<dbReference type="GO" id="GO:0036126">
    <property type="term" value="C:sperm flagellum"/>
    <property type="evidence" value="ECO:0007669"/>
    <property type="project" value="TreeGrafter"/>
</dbReference>
<comment type="similarity">
    <text evidence="1">Belongs to the FAM154 family.</text>
</comment>
<reference evidence="3" key="2">
    <citation type="submission" date="2022-08" db="UniProtKB">
        <authorList>
            <consortium name="EnsemblMetazoa"/>
        </authorList>
    </citation>
    <scope>IDENTIFICATION</scope>
    <source>
        <strain evidence="3">STECLA/ALBI9_A</strain>
    </source>
</reference>
<feature type="compositionally biased region" description="Basic and acidic residues" evidence="2">
    <location>
        <begin position="496"/>
        <end position="507"/>
    </location>
</feature>
<feature type="compositionally biased region" description="Basic and acidic residues" evidence="2">
    <location>
        <begin position="915"/>
        <end position="924"/>
    </location>
</feature>